<name>A0A9W8JQB5_9AGAR</name>
<feature type="region of interest" description="Disordered" evidence="1">
    <location>
        <begin position="33"/>
        <end position="61"/>
    </location>
</feature>
<dbReference type="AlphaFoldDB" id="A0A9W8JQB5"/>
<dbReference type="EMBL" id="JANKHO010002212">
    <property type="protein sequence ID" value="KAJ3493846.1"/>
    <property type="molecule type" value="Genomic_DNA"/>
</dbReference>
<keyword evidence="3" id="KW-1185">Reference proteome</keyword>
<organism evidence="2 3">
    <name type="scientific">Agrocybe chaxingu</name>
    <dbReference type="NCBI Taxonomy" id="84603"/>
    <lineage>
        <taxon>Eukaryota</taxon>
        <taxon>Fungi</taxon>
        <taxon>Dikarya</taxon>
        <taxon>Basidiomycota</taxon>
        <taxon>Agaricomycotina</taxon>
        <taxon>Agaricomycetes</taxon>
        <taxon>Agaricomycetidae</taxon>
        <taxon>Agaricales</taxon>
        <taxon>Agaricineae</taxon>
        <taxon>Strophariaceae</taxon>
        <taxon>Agrocybe</taxon>
    </lineage>
</organism>
<evidence type="ECO:0000256" key="1">
    <source>
        <dbReference type="SAM" id="MobiDB-lite"/>
    </source>
</evidence>
<dbReference type="Proteomes" id="UP001148786">
    <property type="component" value="Unassembled WGS sequence"/>
</dbReference>
<proteinExistence type="predicted"/>
<sequence>MSNPTQKADADTEAAISEAMAAASIDDEVFALGSADEEADADPDTEAADEIPPPTTSTFKPVAVGAVEEALSVTETATEAASNEDEVDEAYTVTVVVVVTTLGVE</sequence>
<evidence type="ECO:0000313" key="3">
    <source>
        <dbReference type="Proteomes" id="UP001148786"/>
    </source>
</evidence>
<comment type="caution">
    <text evidence="2">The sequence shown here is derived from an EMBL/GenBank/DDBJ whole genome shotgun (WGS) entry which is preliminary data.</text>
</comment>
<evidence type="ECO:0000313" key="2">
    <source>
        <dbReference type="EMBL" id="KAJ3493846.1"/>
    </source>
</evidence>
<accession>A0A9W8JQB5</accession>
<feature type="compositionally biased region" description="Acidic residues" evidence="1">
    <location>
        <begin position="33"/>
        <end position="49"/>
    </location>
</feature>
<protein>
    <submittedName>
        <fullName evidence="2">Uncharacterized protein</fullName>
    </submittedName>
</protein>
<reference evidence="2" key="1">
    <citation type="submission" date="2022-07" db="EMBL/GenBank/DDBJ databases">
        <title>Genome Sequence of Agrocybe chaxingu.</title>
        <authorList>
            <person name="Buettner E."/>
        </authorList>
    </citation>
    <scope>NUCLEOTIDE SEQUENCE</scope>
    <source>
        <strain evidence="2">MP-N11</strain>
    </source>
</reference>
<gene>
    <name evidence="2" type="ORF">NLJ89_g10925</name>
</gene>